<evidence type="ECO:0000256" key="2">
    <source>
        <dbReference type="ARBA" id="ARBA00008821"/>
    </source>
</evidence>
<evidence type="ECO:0000256" key="3">
    <source>
        <dbReference type="ARBA" id="ARBA00022448"/>
    </source>
</evidence>
<dbReference type="InterPro" id="IPR006043">
    <property type="entry name" value="NCS2"/>
</dbReference>
<feature type="transmembrane region" description="Helical" evidence="8">
    <location>
        <begin position="108"/>
        <end position="127"/>
    </location>
</feature>
<sequence>MTEKDVKKVDKVNQMLPIPQLATLGLQHVLAMYAGAVAVPLVIGSSVGLTPQHLSLLVAADLFTCGIATLLQAIGIGNFIGIRLPAILGCTFAAVGPIIIIGKNFGMQTVYGAIIVSAIFMFLVAPLYGKILKLFPNVVIGTVVTMIGLSLINVGATSIGGGSGVKDFGNIKNLLLAGFVIVIVLLSNKYLKGFFQSISILNGIVIGTIVASFMGMVDFSVVTNAKWLSFVHPFSFGIPKFNIGTIIMMCFVMLTVMIESTGTYLGIGRVCDKDISEKDIVRGIRAEGISSLLGGIFNSFPYTTFNQNLGLLALSRVTSRFVVVASGIILIALGLIPKFAALATIIPQPVIGGATIIMFAMVAVAGIQMLSSVDFNKNSNMLIVACSIGLGLGVTMVPDLLKNTPQIFNSIFSSGIVTATVTAVILNAFLNHGHHESAVKSSNNSQNIKNTEIK</sequence>
<dbReference type="InterPro" id="IPR006042">
    <property type="entry name" value="Xan_ur_permease"/>
</dbReference>
<proteinExistence type="inferred from homology"/>
<feature type="transmembrane region" description="Helical" evidence="8">
    <location>
        <begin position="351"/>
        <end position="370"/>
    </location>
</feature>
<dbReference type="PROSITE" id="PS01116">
    <property type="entry name" value="XANTH_URACIL_PERMASE"/>
    <property type="match status" value="1"/>
</dbReference>
<feature type="transmembrane region" description="Helical" evidence="8">
    <location>
        <begin position="55"/>
        <end position="77"/>
    </location>
</feature>
<gene>
    <name evidence="9" type="ORF">LN736_06355</name>
</gene>
<comment type="similarity">
    <text evidence="2">Belongs to the nucleobase:cation symporter-2 (NCS2) (TC 2.A.40) family.</text>
</comment>
<feature type="transmembrane region" description="Helical" evidence="8">
    <location>
        <begin position="241"/>
        <end position="258"/>
    </location>
</feature>
<feature type="transmembrane region" description="Helical" evidence="8">
    <location>
        <begin position="407"/>
        <end position="430"/>
    </location>
</feature>
<dbReference type="NCBIfam" id="TIGR00801">
    <property type="entry name" value="ncs2"/>
    <property type="match status" value="1"/>
</dbReference>
<feature type="transmembrane region" description="Helical" evidence="8">
    <location>
        <begin position="134"/>
        <end position="154"/>
    </location>
</feature>
<dbReference type="Proteomes" id="UP001165422">
    <property type="component" value="Unassembled WGS sequence"/>
</dbReference>
<evidence type="ECO:0000256" key="1">
    <source>
        <dbReference type="ARBA" id="ARBA00004651"/>
    </source>
</evidence>
<evidence type="ECO:0000256" key="4">
    <source>
        <dbReference type="ARBA" id="ARBA00022475"/>
    </source>
</evidence>
<keyword evidence="5 8" id="KW-0812">Transmembrane</keyword>
<dbReference type="NCBIfam" id="NF037981">
    <property type="entry name" value="NCS2_1"/>
    <property type="match status" value="1"/>
</dbReference>
<evidence type="ECO:0000313" key="10">
    <source>
        <dbReference type="Proteomes" id="UP001165422"/>
    </source>
</evidence>
<feature type="transmembrane region" description="Helical" evidence="8">
    <location>
        <begin position="21"/>
        <end position="43"/>
    </location>
</feature>
<keyword evidence="4" id="KW-1003">Cell membrane</keyword>
<name>A0ABS8N3V0_9CLOT</name>
<keyword evidence="3" id="KW-0813">Transport</keyword>
<feature type="transmembrane region" description="Helical" evidence="8">
    <location>
        <begin position="321"/>
        <end position="345"/>
    </location>
</feature>
<keyword evidence="7 8" id="KW-0472">Membrane</keyword>
<dbReference type="PANTHER" id="PTHR42810">
    <property type="entry name" value="PURINE PERMEASE C1399.01C-RELATED"/>
    <property type="match status" value="1"/>
</dbReference>
<keyword evidence="6 8" id="KW-1133">Transmembrane helix</keyword>
<evidence type="ECO:0000256" key="7">
    <source>
        <dbReference type="ARBA" id="ARBA00023136"/>
    </source>
</evidence>
<dbReference type="EMBL" id="JAJJPB010000005">
    <property type="protein sequence ID" value="MCC9294478.1"/>
    <property type="molecule type" value="Genomic_DNA"/>
</dbReference>
<feature type="transmembrane region" description="Helical" evidence="8">
    <location>
        <begin position="84"/>
        <end position="102"/>
    </location>
</feature>
<feature type="transmembrane region" description="Helical" evidence="8">
    <location>
        <begin position="198"/>
        <end position="221"/>
    </location>
</feature>
<dbReference type="NCBIfam" id="TIGR03173">
    <property type="entry name" value="pbuX"/>
    <property type="match status" value="1"/>
</dbReference>
<feature type="transmembrane region" description="Helical" evidence="8">
    <location>
        <begin position="382"/>
        <end position="401"/>
    </location>
</feature>
<protein>
    <submittedName>
        <fullName evidence="9">Purine permease</fullName>
    </submittedName>
</protein>
<comment type="subcellular location">
    <subcellularLocation>
        <location evidence="1">Cell membrane</location>
        <topology evidence="1">Multi-pass membrane protein</topology>
    </subcellularLocation>
</comment>
<dbReference type="RefSeq" id="WP_150358476.1">
    <property type="nucleotide sequence ID" value="NZ_JAJJPB010000005.1"/>
</dbReference>
<dbReference type="Pfam" id="PF00860">
    <property type="entry name" value="Xan_ur_permease"/>
    <property type="match status" value="1"/>
</dbReference>
<evidence type="ECO:0000256" key="6">
    <source>
        <dbReference type="ARBA" id="ARBA00022989"/>
    </source>
</evidence>
<evidence type="ECO:0000256" key="5">
    <source>
        <dbReference type="ARBA" id="ARBA00022692"/>
    </source>
</evidence>
<dbReference type="PANTHER" id="PTHR42810:SF4">
    <property type="entry name" value="URIC ACID TRANSPORTER UACT"/>
    <property type="match status" value="1"/>
</dbReference>
<feature type="transmembrane region" description="Helical" evidence="8">
    <location>
        <begin position="174"/>
        <end position="191"/>
    </location>
</feature>
<evidence type="ECO:0000313" key="9">
    <source>
        <dbReference type="EMBL" id="MCC9294478.1"/>
    </source>
</evidence>
<organism evidence="9 10">
    <name type="scientific">Clostridium aromativorans</name>
    <dbReference type="NCBI Taxonomy" id="2836848"/>
    <lineage>
        <taxon>Bacteria</taxon>
        <taxon>Bacillati</taxon>
        <taxon>Bacillota</taxon>
        <taxon>Clostridia</taxon>
        <taxon>Eubacteriales</taxon>
        <taxon>Clostridiaceae</taxon>
        <taxon>Clostridium</taxon>
    </lineage>
</organism>
<accession>A0ABS8N3V0</accession>
<evidence type="ECO:0000256" key="8">
    <source>
        <dbReference type="SAM" id="Phobius"/>
    </source>
</evidence>
<keyword evidence="10" id="KW-1185">Reference proteome</keyword>
<reference evidence="9" key="1">
    <citation type="submission" date="2021-11" db="EMBL/GenBank/DDBJ databases">
        <authorList>
            <person name="Qingchun L."/>
            <person name="Dong Z."/>
            <person name="Zongwei Q."/>
            <person name="Jia Z."/>
            <person name="Duotao L."/>
        </authorList>
    </citation>
    <scope>NUCLEOTIDE SEQUENCE</scope>
    <source>
        <strain evidence="9">WLY-B-L2</strain>
    </source>
</reference>
<dbReference type="InterPro" id="IPR017588">
    <property type="entry name" value="UacT-like"/>
</dbReference>
<comment type="caution">
    <text evidence="9">The sequence shown here is derived from an EMBL/GenBank/DDBJ whole genome shotgun (WGS) entry which is preliminary data.</text>
</comment>